<dbReference type="PANTHER" id="PTHR12829:SF7">
    <property type="entry name" value="N6-ADENOSINE-METHYLTRANSFERASE CATALYTIC SUBUNIT"/>
    <property type="match status" value="1"/>
</dbReference>
<keyword evidence="3" id="KW-0949">S-adenosyl-L-methionine</keyword>
<dbReference type="InterPro" id="IPR029063">
    <property type="entry name" value="SAM-dependent_MTases_sf"/>
</dbReference>
<evidence type="ECO:0000256" key="4">
    <source>
        <dbReference type="PROSITE-ProRule" id="PRU00489"/>
    </source>
</evidence>
<keyword evidence="2" id="KW-0808">Transferase</keyword>
<evidence type="ECO:0000256" key="2">
    <source>
        <dbReference type="ARBA" id="ARBA00022679"/>
    </source>
</evidence>
<evidence type="ECO:0000256" key="3">
    <source>
        <dbReference type="ARBA" id="ARBA00022691"/>
    </source>
</evidence>
<accession>A0A2U3BDN1</accession>
<sequence>MNNQIVDIFDTDRKYTVIYADPAWQFKNKRTGGKHKSGAAQKYTVTSVKDMMRLPVEQLAADDCLLVMWWVGSMPQEAIDLCEFWGFKLVNMNGFVWDKETKTGLDHFGMGHSTRPSTESALIAYKGKISNLVINHSVRSKIRAKTGRHSEKPHEFREAIVKLVGDVPKIELFSRQVTDGWDCWGNEVLKDKEAA</sequence>
<keyword evidence="6" id="KW-1185">Reference proteome</keyword>
<comment type="similarity">
    <text evidence="4">Belongs to the MT-A70-like family.</text>
</comment>
<dbReference type="GO" id="GO:0032259">
    <property type="term" value="P:methylation"/>
    <property type="evidence" value="ECO:0007669"/>
    <property type="project" value="UniProtKB-KW"/>
</dbReference>
<evidence type="ECO:0000313" key="6">
    <source>
        <dbReference type="Proteomes" id="UP000245362"/>
    </source>
</evidence>
<dbReference type="SUPFAM" id="SSF53335">
    <property type="entry name" value="S-adenosyl-L-methionine-dependent methyltransferases"/>
    <property type="match status" value="1"/>
</dbReference>
<dbReference type="RefSeq" id="WP_109318031.1">
    <property type="nucleotide sequence ID" value="NZ_QFWT01000001.1"/>
</dbReference>
<comment type="caution">
    <text evidence="5">The sequence shown here is derived from an EMBL/GenBank/DDBJ whole genome shotgun (WGS) entry which is preliminary data.</text>
</comment>
<dbReference type="Pfam" id="PF05063">
    <property type="entry name" value="MT-A70"/>
    <property type="match status" value="1"/>
</dbReference>
<keyword evidence="1 5" id="KW-0489">Methyltransferase</keyword>
<dbReference type="PANTHER" id="PTHR12829">
    <property type="entry name" value="N6-ADENOSINE-METHYLTRANSFERASE"/>
    <property type="match status" value="1"/>
</dbReference>
<proteinExistence type="inferred from homology"/>
<dbReference type="OrthoDB" id="6258822at2"/>
<dbReference type="GO" id="GO:0008168">
    <property type="term" value="F:methyltransferase activity"/>
    <property type="evidence" value="ECO:0007669"/>
    <property type="project" value="UniProtKB-KW"/>
</dbReference>
<dbReference type="PROSITE" id="PS51143">
    <property type="entry name" value="MT_A70"/>
    <property type="match status" value="1"/>
</dbReference>
<evidence type="ECO:0000256" key="1">
    <source>
        <dbReference type="ARBA" id="ARBA00022603"/>
    </source>
</evidence>
<dbReference type="EMBL" id="QFWT01000001">
    <property type="protein sequence ID" value="PWI34877.1"/>
    <property type="molecule type" value="Genomic_DNA"/>
</dbReference>
<dbReference type="AlphaFoldDB" id="A0A2U3BDN1"/>
<reference evidence="5 6" key="1">
    <citation type="submission" date="2018-05" db="EMBL/GenBank/DDBJ databases">
        <title>Vibrio limimaris sp. nov., isolated from marine sediment.</title>
        <authorList>
            <person name="Li C.-M."/>
        </authorList>
    </citation>
    <scope>NUCLEOTIDE SEQUENCE [LARGE SCALE GENOMIC DNA]</scope>
    <source>
        <strain evidence="5 6">E4404</strain>
    </source>
</reference>
<name>A0A2U3BDN1_9VIBR</name>
<dbReference type="InterPro" id="IPR007757">
    <property type="entry name" value="MT-A70-like"/>
</dbReference>
<evidence type="ECO:0000313" key="5">
    <source>
        <dbReference type="EMBL" id="PWI34877.1"/>
    </source>
</evidence>
<gene>
    <name evidence="5" type="ORF">DI392_00930</name>
</gene>
<organism evidence="5 6">
    <name type="scientific">Vibrio albus</name>
    <dbReference type="NCBI Taxonomy" id="2200953"/>
    <lineage>
        <taxon>Bacteria</taxon>
        <taxon>Pseudomonadati</taxon>
        <taxon>Pseudomonadota</taxon>
        <taxon>Gammaproteobacteria</taxon>
        <taxon>Vibrionales</taxon>
        <taxon>Vibrionaceae</taxon>
        <taxon>Vibrio</taxon>
    </lineage>
</organism>
<dbReference type="Proteomes" id="UP000245362">
    <property type="component" value="Unassembled WGS sequence"/>
</dbReference>
<protein>
    <submittedName>
        <fullName evidence="5">Adenine methylase</fullName>
    </submittedName>
</protein>